<evidence type="ECO:0000256" key="1">
    <source>
        <dbReference type="SAM" id="Phobius"/>
    </source>
</evidence>
<dbReference type="Pfam" id="PF03203">
    <property type="entry name" value="MerC"/>
    <property type="match status" value="1"/>
</dbReference>
<accession>A0ABY6Q2R6</accession>
<dbReference type="EMBL" id="CP036501">
    <property type="protein sequence ID" value="UZP73467.1"/>
    <property type="molecule type" value="Genomic_DNA"/>
</dbReference>
<sequence>MNMFSNASFLSRANADSAAIGLSVVCLVHCLLLPVALVLFPSVLVSYFAQEWVHQLAVMFAVPVSMFALTMGCGSHKRFWILALGVLGIAILLFPLLVGTEALETPMTIVGASIIAASHIANMRTCRSLDCHSPS</sequence>
<proteinExistence type="predicted"/>
<reference evidence="2 3" key="1">
    <citation type="submission" date="2019-02" db="EMBL/GenBank/DDBJ databases">
        <title>Halieaceae_genomes.</title>
        <authorList>
            <person name="Li S.-H."/>
        </authorList>
    </citation>
    <scope>NUCLEOTIDE SEQUENCE [LARGE SCALE GENOMIC DNA]</scope>
    <source>
        <strain evidence="2 3">JH123</strain>
    </source>
</reference>
<organism evidence="2 3">
    <name type="scientific">Candidatus Paraluminiphilus aquimaris</name>
    <dbReference type="NCBI Taxonomy" id="2518994"/>
    <lineage>
        <taxon>Bacteria</taxon>
        <taxon>Pseudomonadati</taxon>
        <taxon>Pseudomonadota</taxon>
        <taxon>Gammaproteobacteria</taxon>
        <taxon>Cellvibrionales</taxon>
        <taxon>Halieaceae</taxon>
        <taxon>Candidatus Paraluminiphilus</taxon>
    </lineage>
</organism>
<keyword evidence="1" id="KW-0812">Transmembrane</keyword>
<evidence type="ECO:0000313" key="2">
    <source>
        <dbReference type="EMBL" id="UZP73467.1"/>
    </source>
</evidence>
<protein>
    <submittedName>
        <fullName evidence="2">MerC domain-containing protein</fullName>
    </submittedName>
</protein>
<feature type="transmembrane region" description="Helical" evidence="1">
    <location>
        <begin position="52"/>
        <end position="72"/>
    </location>
</feature>
<keyword evidence="1" id="KW-1133">Transmembrane helix</keyword>
<dbReference type="InterPro" id="IPR004891">
    <property type="entry name" value="Mercury-R_MerC"/>
</dbReference>
<keyword evidence="3" id="KW-1185">Reference proteome</keyword>
<evidence type="ECO:0000313" key="3">
    <source>
        <dbReference type="Proteomes" id="UP001317963"/>
    </source>
</evidence>
<name>A0ABY6Q2R6_9GAMM</name>
<dbReference type="Proteomes" id="UP001317963">
    <property type="component" value="Chromosome"/>
</dbReference>
<feature type="transmembrane region" description="Helical" evidence="1">
    <location>
        <begin position="20"/>
        <end position="40"/>
    </location>
</feature>
<feature type="transmembrane region" description="Helical" evidence="1">
    <location>
        <begin position="79"/>
        <end position="98"/>
    </location>
</feature>
<gene>
    <name evidence="2" type="ORF">E0F26_01390</name>
</gene>
<keyword evidence="1" id="KW-0472">Membrane</keyword>